<comment type="caution">
    <text evidence="1">The sequence shown here is derived from an EMBL/GenBank/DDBJ whole genome shotgun (WGS) entry which is preliminary data.</text>
</comment>
<evidence type="ECO:0000313" key="1">
    <source>
        <dbReference type="EMBL" id="MPC71610.1"/>
    </source>
</evidence>
<gene>
    <name evidence="1" type="ORF">E2C01_065894</name>
</gene>
<accession>A0A5B7HGS6</accession>
<evidence type="ECO:0000313" key="2">
    <source>
        <dbReference type="Proteomes" id="UP000324222"/>
    </source>
</evidence>
<sequence>MKVLAGPLLDCTLACIAGAMISQYSNSQPLQLMSLVAMVQLRTQISMHLSAQLCPTYEYI</sequence>
<name>A0A5B7HGS6_PORTR</name>
<dbReference type="EMBL" id="VSRR010033197">
    <property type="protein sequence ID" value="MPC71610.1"/>
    <property type="molecule type" value="Genomic_DNA"/>
</dbReference>
<dbReference type="Proteomes" id="UP000324222">
    <property type="component" value="Unassembled WGS sequence"/>
</dbReference>
<reference evidence="1 2" key="1">
    <citation type="submission" date="2019-05" db="EMBL/GenBank/DDBJ databases">
        <title>Another draft genome of Portunus trituberculatus and its Hox gene families provides insights of decapod evolution.</title>
        <authorList>
            <person name="Jeong J.-H."/>
            <person name="Song I."/>
            <person name="Kim S."/>
            <person name="Choi T."/>
            <person name="Kim D."/>
            <person name="Ryu S."/>
            <person name="Kim W."/>
        </authorList>
    </citation>
    <scope>NUCLEOTIDE SEQUENCE [LARGE SCALE GENOMIC DNA]</scope>
    <source>
        <tissue evidence="1">Muscle</tissue>
    </source>
</reference>
<keyword evidence="2" id="KW-1185">Reference proteome</keyword>
<dbReference type="AlphaFoldDB" id="A0A5B7HGS6"/>
<proteinExistence type="predicted"/>
<protein>
    <submittedName>
        <fullName evidence="1">Uncharacterized protein</fullName>
    </submittedName>
</protein>
<organism evidence="1 2">
    <name type="scientific">Portunus trituberculatus</name>
    <name type="common">Swimming crab</name>
    <name type="synonym">Neptunus trituberculatus</name>
    <dbReference type="NCBI Taxonomy" id="210409"/>
    <lineage>
        <taxon>Eukaryota</taxon>
        <taxon>Metazoa</taxon>
        <taxon>Ecdysozoa</taxon>
        <taxon>Arthropoda</taxon>
        <taxon>Crustacea</taxon>
        <taxon>Multicrustacea</taxon>
        <taxon>Malacostraca</taxon>
        <taxon>Eumalacostraca</taxon>
        <taxon>Eucarida</taxon>
        <taxon>Decapoda</taxon>
        <taxon>Pleocyemata</taxon>
        <taxon>Brachyura</taxon>
        <taxon>Eubrachyura</taxon>
        <taxon>Portunoidea</taxon>
        <taxon>Portunidae</taxon>
        <taxon>Portuninae</taxon>
        <taxon>Portunus</taxon>
    </lineage>
</organism>